<dbReference type="SUPFAM" id="SSF88723">
    <property type="entry name" value="PIN domain-like"/>
    <property type="match status" value="1"/>
</dbReference>
<dbReference type="InterPro" id="IPR029060">
    <property type="entry name" value="PIN-like_dom_sf"/>
</dbReference>
<protein>
    <recommendedName>
        <fullName evidence="1">PIN domain-containing protein</fullName>
    </recommendedName>
</protein>
<dbReference type="InterPro" id="IPR039018">
    <property type="entry name" value="VapC20-like"/>
</dbReference>
<dbReference type="Pfam" id="PF01850">
    <property type="entry name" value="PIN"/>
    <property type="match status" value="1"/>
</dbReference>
<sequence>MIVFADSSAFVAVKNVADPNHEAVYKIFSAYAGSDTGIMTSNLIIAESLTVISQKVSHRAAVEFREQDLAGIQIVRITEELEGKAFEIFRSLTSKNVSFIDCASFALMRERGITTAFSFDEHFTRQGFTLLTSLRDEKPSQLRRFS</sequence>
<dbReference type="Gene3D" id="3.40.50.1010">
    <property type="entry name" value="5'-nuclease"/>
    <property type="match status" value="1"/>
</dbReference>
<evidence type="ECO:0000313" key="2">
    <source>
        <dbReference type="EMBL" id="OGL77625.1"/>
    </source>
</evidence>
<feature type="domain" description="PIN" evidence="1">
    <location>
        <begin position="3"/>
        <end position="126"/>
    </location>
</feature>
<comment type="caution">
    <text evidence="2">The sequence shown here is derived from an EMBL/GenBank/DDBJ whole genome shotgun (WGS) entry which is preliminary data.</text>
</comment>
<dbReference type="Proteomes" id="UP000176604">
    <property type="component" value="Unassembled WGS sequence"/>
</dbReference>
<evidence type="ECO:0000259" key="1">
    <source>
        <dbReference type="Pfam" id="PF01850"/>
    </source>
</evidence>
<organism evidence="2 3">
    <name type="scientific">Candidatus Uhrbacteria bacterium RIFCSPHIGHO2_12_FULL_54_23</name>
    <dbReference type="NCBI Taxonomy" id="1802397"/>
    <lineage>
        <taxon>Bacteria</taxon>
        <taxon>Candidatus Uhriibacteriota</taxon>
    </lineage>
</organism>
<dbReference type="PANTHER" id="PTHR42188:SF1">
    <property type="entry name" value="23S RRNA-SPECIFIC ENDONUCLEASE VAPC20"/>
    <property type="match status" value="1"/>
</dbReference>
<dbReference type="STRING" id="1802397.A3J43_03450"/>
<dbReference type="GO" id="GO:0016075">
    <property type="term" value="P:rRNA catabolic process"/>
    <property type="evidence" value="ECO:0007669"/>
    <property type="project" value="TreeGrafter"/>
</dbReference>
<name>A0A1F7UH69_9BACT</name>
<proteinExistence type="predicted"/>
<gene>
    <name evidence="2" type="ORF">A3J43_03450</name>
</gene>
<dbReference type="EMBL" id="MGEF01000055">
    <property type="protein sequence ID" value="OGL77625.1"/>
    <property type="molecule type" value="Genomic_DNA"/>
</dbReference>
<dbReference type="AlphaFoldDB" id="A0A1F7UH69"/>
<evidence type="ECO:0000313" key="3">
    <source>
        <dbReference type="Proteomes" id="UP000176604"/>
    </source>
</evidence>
<dbReference type="PANTHER" id="PTHR42188">
    <property type="entry name" value="23S RRNA-SPECIFIC ENDONUCLEASE VAPC20"/>
    <property type="match status" value="1"/>
</dbReference>
<dbReference type="InterPro" id="IPR002716">
    <property type="entry name" value="PIN_dom"/>
</dbReference>
<accession>A0A1F7UH69</accession>
<reference evidence="2 3" key="1">
    <citation type="journal article" date="2016" name="Nat. Commun.">
        <title>Thousands of microbial genomes shed light on interconnected biogeochemical processes in an aquifer system.</title>
        <authorList>
            <person name="Anantharaman K."/>
            <person name="Brown C.T."/>
            <person name="Hug L.A."/>
            <person name="Sharon I."/>
            <person name="Castelle C.J."/>
            <person name="Probst A.J."/>
            <person name="Thomas B.C."/>
            <person name="Singh A."/>
            <person name="Wilkins M.J."/>
            <person name="Karaoz U."/>
            <person name="Brodie E.L."/>
            <person name="Williams K.H."/>
            <person name="Hubbard S.S."/>
            <person name="Banfield J.F."/>
        </authorList>
    </citation>
    <scope>NUCLEOTIDE SEQUENCE [LARGE SCALE GENOMIC DNA]</scope>
</reference>
<dbReference type="GO" id="GO:0004521">
    <property type="term" value="F:RNA endonuclease activity"/>
    <property type="evidence" value="ECO:0007669"/>
    <property type="project" value="InterPro"/>
</dbReference>